<name>A0ABM9ZX76_9BACT</name>
<reference evidence="1 2" key="1">
    <citation type="submission" date="2009-12" db="EMBL/GenBank/DDBJ databases">
        <authorList>
            <person name="Shrivastava S."/>
            <person name="Madupu R."/>
            <person name="Durkin A.S."/>
            <person name="Torralba M."/>
            <person name="Methe B."/>
            <person name="Sutton G.G."/>
            <person name="Strausberg R.L."/>
            <person name="Nelson K.E."/>
        </authorList>
    </citation>
    <scope>NUCLEOTIDE SEQUENCE [LARGE SCALE GENOMIC DNA]</scope>
    <source>
        <strain evidence="1 2">W5455</strain>
    </source>
</reference>
<evidence type="ECO:0000313" key="2">
    <source>
        <dbReference type="Proteomes" id="UP000006462"/>
    </source>
</evidence>
<accession>A0ABM9ZX76</accession>
<organism evidence="1 2">
    <name type="scientific">Pyramidobacter piscolens W5455</name>
    <dbReference type="NCBI Taxonomy" id="352165"/>
    <lineage>
        <taxon>Bacteria</taxon>
        <taxon>Thermotogati</taxon>
        <taxon>Synergistota</taxon>
        <taxon>Synergistia</taxon>
        <taxon>Synergistales</taxon>
        <taxon>Dethiosulfovibrionaceae</taxon>
        <taxon>Pyramidobacter</taxon>
    </lineage>
</organism>
<comment type="caution">
    <text evidence="1">The sequence shown here is derived from an EMBL/GenBank/DDBJ whole genome shotgun (WGS) entry which is preliminary data.</text>
</comment>
<gene>
    <name evidence="1" type="ORF">HMPREF7215_1894</name>
</gene>
<protein>
    <submittedName>
        <fullName evidence="1">Uncharacterized protein</fullName>
    </submittedName>
</protein>
<keyword evidence="2" id="KW-1185">Reference proteome</keyword>
<dbReference type="Proteomes" id="UP000006462">
    <property type="component" value="Unassembled WGS sequence"/>
</dbReference>
<evidence type="ECO:0000313" key="1">
    <source>
        <dbReference type="EMBL" id="EFB91517.1"/>
    </source>
</evidence>
<sequence length="44" mass="5178">MSYGEISHRRNLQDPAHFESSLLLLGIRQVEHQNVEKRKDCREG</sequence>
<dbReference type="EMBL" id="ADFP01000034">
    <property type="protein sequence ID" value="EFB91517.1"/>
    <property type="molecule type" value="Genomic_DNA"/>
</dbReference>
<proteinExistence type="predicted"/>